<dbReference type="EMBL" id="JAQIZZ010000005">
    <property type="protein sequence ID" value="KAJ5540744.1"/>
    <property type="molecule type" value="Genomic_DNA"/>
</dbReference>
<evidence type="ECO:0000313" key="3">
    <source>
        <dbReference type="Proteomes" id="UP001220324"/>
    </source>
</evidence>
<name>A0AAD6CV42_9EURO</name>
<accession>A0AAD6CV42</accession>
<evidence type="ECO:0000256" key="1">
    <source>
        <dbReference type="SAM" id="SignalP"/>
    </source>
</evidence>
<dbReference type="InterPro" id="IPR051057">
    <property type="entry name" value="PI-PLC_domain"/>
</dbReference>
<sequence length="380" mass="40829">MRPFNILALLPLVLANPLTVRTTACNNSPDLCDKSYGEITHLGAHDSPFVRDSSTDESIAGDQYYDTTTQLDAGVRLVTAQVHKSDSAWHLCHSSCDLLDAGLLKTWLGKIKTWLDDNPNEVVTILLVNSDSATAAELGAIYEDANITSYAYEPSSLTTAPSSWPTLQEMINNGTRLVNFVASLDASSSYPYLLDEWDFVWENNYDVTDASNFTCTPNRPSTYENDLSSALASNFLPLMNHFLYSTISVLDIEYPNASYVATTNAPSGGTGNLGSTATKCKAAYNGRQPTFILVDFFNRGPAIDTVDSLNNVTNAVGRTSVSTSASTSSSDGSTVNGVLTSLVNLAESARSGSTPTMGNWIWVGGSWGSILGGWHQPLIA</sequence>
<dbReference type="PANTHER" id="PTHR13593:SF80">
    <property type="entry name" value="PLC-LIKE PHOSPHODIESTERASE"/>
    <property type="match status" value="1"/>
</dbReference>
<dbReference type="GO" id="GO:0006629">
    <property type="term" value="P:lipid metabolic process"/>
    <property type="evidence" value="ECO:0007669"/>
    <property type="project" value="InterPro"/>
</dbReference>
<protein>
    <recommendedName>
        <fullName evidence="4">PLC-like phosphodiesterase</fullName>
    </recommendedName>
</protein>
<proteinExistence type="predicted"/>
<feature type="signal peptide" evidence="1">
    <location>
        <begin position="1"/>
        <end position="15"/>
    </location>
</feature>
<gene>
    <name evidence="2" type="ORF">N7494_005820</name>
</gene>
<dbReference type="Gene3D" id="3.20.20.190">
    <property type="entry name" value="Phosphatidylinositol (PI) phosphodiesterase"/>
    <property type="match status" value="1"/>
</dbReference>
<dbReference type="GO" id="GO:0008081">
    <property type="term" value="F:phosphoric diester hydrolase activity"/>
    <property type="evidence" value="ECO:0007669"/>
    <property type="project" value="InterPro"/>
</dbReference>
<keyword evidence="1" id="KW-0732">Signal</keyword>
<dbReference type="Pfam" id="PF26146">
    <property type="entry name" value="PI-PLC_X"/>
    <property type="match status" value="1"/>
</dbReference>
<dbReference type="AlphaFoldDB" id="A0AAD6CV42"/>
<feature type="chain" id="PRO_5042242532" description="PLC-like phosphodiesterase" evidence="1">
    <location>
        <begin position="16"/>
        <end position="380"/>
    </location>
</feature>
<dbReference type="Proteomes" id="UP001220324">
    <property type="component" value="Unassembled WGS sequence"/>
</dbReference>
<reference evidence="2 3" key="1">
    <citation type="journal article" date="2023" name="IMA Fungus">
        <title>Comparative genomic study of the Penicillium genus elucidates a diverse pangenome and 15 lateral gene transfer events.</title>
        <authorList>
            <person name="Petersen C."/>
            <person name="Sorensen T."/>
            <person name="Nielsen M.R."/>
            <person name="Sondergaard T.E."/>
            <person name="Sorensen J.L."/>
            <person name="Fitzpatrick D.A."/>
            <person name="Frisvad J.C."/>
            <person name="Nielsen K.L."/>
        </authorList>
    </citation>
    <scope>NUCLEOTIDE SEQUENCE [LARGE SCALE GENOMIC DNA]</scope>
    <source>
        <strain evidence="2 3">IBT 35679</strain>
    </source>
</reference>
<organism evidence="2 3">
    <name type="scientific">Penicillium frequentans</name>
    <dbReference type="NCBI Taxonomy" id="3151616"/>
    <lineage>
        <taxon>Eukaryota</taxon>
        <taxon>Fungi</taxon>
        <taxon>Dikarya</taxon>
        <taxon>Ascomycota</taxon>
        <taxon>Pezizomycotina</taxon>
        <taxon>Eurotiomycetes</taxon>
        <taxon>Eurotiomycetidae</taxon>
        <taxon>Eurotiales</taxon>
        <taxon>Aspergillaceae</taxon>
        <taxon>Penicillium</taxon>
    </lineage>
</organism>
<keyword evidence="3" id="KW-1185">Reference proteome</keyword>
<evidence type="ECO:0008006" key="4">
    <source>
        <dbReference type="Google" id="ProtNLM"/>
    </source>
</evidence>
<evidence type="ECO:0000313" key="2">
    <source>
        <dbReference type="EMBL" id="KAJ5540744.1"/>
    </source>
</evidence>
<dbReference type="InterPro" id="IPR017946">
    <property type="entry name" value="PLC-like_Pdiesterase_TIM-brl"/>
</dbReference>
<dbReference type="SUPFAM" id="SSF51695">
    <property type="entry name" value="PLC-like phosphodiesterases"/>
    <property type="match status" value="1"/>
</dbReference>
<comment type="caution">
    <text evidence="2">The sequence shown here is derived from an EMBL/GenBank/DDBJ whole genome shotgun (WGS) entry which is preliminary data.</text>
</comment>
<dbReference type="PANTHER" id="PTHR13593">
    <property type="match status" value="1"/>
</dbReference>